<reference evidence="11 12" key="2">
    <citation type="submission" date="2018-09" db="EMBL/GenBank/DDBJ databases">
        <authorList>
            <person name="Tagini F."/>
        </authorList>
    </citation>
    <scope>NUCLEOTIDE SEQUENCE [LARGE SCALE GENOMIC DNA]</scope>
    <source>
        <strain evidence="9 11">MK4</strain>
        <strain evidence="8 12">MK42</strain>
    </source>
</reference>
<keyword evidence="11" id="KW-1185">Reference proteome</keyword>
<keyword evidence="1 6" id="KW-0813">Transport</keyword>
<dbReference type="Proteomes" id="UP000271464">
    <property type="component" value="Unassembled WGS sequence"/>
</dbReference>
<comment type="similarity">
    <text evidence="6">Belongs to the inorganic carbon transporter (TC 9.A.2) DabA family.</text>
</comment>
<comment type="subcellular location">
    <subcellularLocation>
        <location evidence="6">Cell membrane</location>
        <topology evidence="6">Peripheral membrane protein</topology>
    </subcellularLocation>
</comment>
<dbReference type="OrthoDB" id="9805101at2"/>
<gene>
    <name evidence="6" type="primary">dabA</name>
    <name evidence="7" type="ORF">B4U45_11755</name>
    <name evidence="8" type="ORF">LAUMK42_05032</name>
    <name evidence="9" type="ORF">LAUMK4_05058</name>
</gene>
<evidence type="ECO:0000256" key="6">
    <source>
        <dbReference type="HAMAP-Rule" id="MF_01871"/>
    </source>
</evidence>
<feature type="binding site" evidence="6">
    <location>
        <position position="368"/>
    </location>
    <ligand>
        <name>Zn(2+)</name>
        <dbReference type="ChEBI" id="CHEBI:29105"/>
    </ligand>
</feature>
<evidence type="ECO:0000256" key="1">
    <source>
        <dbReference type="ARBA" id="ARBA00022448"/>
    </source>
</evidence>
<keyword evidence="4 6" id="KW-0862">Zinc</keyword>
<name>A0A1X0LA03_9MYCO</name>
<dbReference type="PANTHER" id="PTHR38344">
    <property type="entry name" value="UPF0753 PROTEIN AQ_863"/>
    <property type="match status" value="1"/>
</dbReference>
<dbReference type="Pfam" id="PF10070">
    <property type="entry name" value="DabA"/>
    <property type="match status" value="1"/>
</dbReference>
<feature type="binding site" evidence="6">
    <location>
        <position position="366"/>
    </location>
    <ligand>
        <name>Zn(2+)</name>
        <dbReference type="ChEBI" id="CHEBI:29105"/>
    </ligand>
</feature>
<proteinExistence type="inferred from homology"/>
<feature type="binding site" evidence="6">
    <location>
        <position position="541"/>
    </location>
    <ligand>
        <name>Zn(2+)</name>
        <dbReference type="ChEBI" id="CHEBI:29105"/>
    </ligand>
</feature>
<comment type="function">
    <text evidence="6">Part of an energy-coupled inorganic carbon pump.</text>
</comment>
<dbReference type="EMBL" id="UPHM01000139">
    <property type="protein sequence ID" value="VBA30361.1"/>
    <property type="molecule type" value="Genomic_DNA"/>
</dbReference>
<dbReference type="GO" id="GO:0008270">
    <property type="term" value="F:zinc ion binding"/>
    <property type="evidence" value="ECO:0007669"/>
    <property type="project" value="UniProtKB-UniRule"/>
</dbReference>
<evidence type="ECO:0000313" key="8">
    <source>
        <dbReference type="EMBL" id="VAZ86189.1"/>
    </source>
</evidence>
<dbReference type="EMBL" id="MWQA01000001">
    <property type="protein sequence ID" value="ORC07183.1"/>
    <property type="molecule type" value="Genomic_DNA"/>
</dbReference>
<keyword evidence="5 6" id="KW-0472">Membrane</keyword>
<evidence type="ECO:0000256" key="2">
    <source>
        <dbReference type="ARBA" id="ARBA00022475"/>
    </source>
</evidence>
<comment type="cofactor">
    <cofactor evidence="6">
        <name>Zn(2+)</name>
        <dbReference type="ChEBI" id="CHEBI:29105"/>
    </cofactor>
</comment>
<dbReference type="RefSeq" id="WP_075549041.1">
    <property type="nucleotide sequence ID" value="NZ_LWCM01000123.1"/>
</dbReference>
<evidence type="ECO:0000313" key="9">
    <source>
        <dbReference type="EMBL" id="VBA30361.1"/>
    </source>
</evidence>
<evidence type="ECO:0000313" key="7">
    <source>
        <dbReference type="EMBL" id="ORC07183.1"/>
    </source>
</evidence>
<dbReference type="EMBL" id="UPHL01000146">
    <property type="protein sequence ID" value="VAZ86189.1"/>
    <property type="molecule type" value="Genomic_DNA"/>
</dbReference>
<keyword evidence="2 6" id="KW-1003">Cell membrane</keyword>
<accession>A0A1X0LA03</accession>
<dbReference type="GeneID" id="66598008"/>
<feature type="binding site" evidence="6">
    <location>
        <position position="556"/>
    </location>
    <ligand>
        <name>Zn(2+)</name>
        <dbReference type="ChEBI" id="CHEBI:29105"/>
    </ligand>
</feature>
<dbReference type="PANTHER" id="PTHR38344:SF1">
    <property type="entry name" value="INORGANIC CARBON TRANSPORTER SUBUNIT DABA-RELATED"/>
    <property type="match status" value="1"/>
</dbReference>
<dbReference type="HAMAP" id="MF_01871">
    <property type="entry name" value="DabA"/>
    <property type="match status" value="1"/>
</dbReference>
<keyword evidence="3 6" id="KW-0479">Metal-binding</keyword>
<evidence type="ECO:0000313" key="11">
    <source>
        <dbReference type="Proteomes" id="UP000271464"/>
    </source>
</evidence>
<sequence length="868" mass="93728">MTIAADNVSTETRRAQLRSDVNLAARVIPTHYPLETFIAVNPLAGLESMPFEQAVRRAGDLYGSAGVLDETTFRGLYRSGRITDADLESTLRLRYPTLLDGEPVRMGTRVMTPSQLLRGDLLHGSLAPKPLRRNLTRSEQVAPQVAGQVDAQATKWCAAFFGSPAAGWPMPDHHLGFYRAWRTLAPGDHKLSRRARASLRKAPTRADDAALQALDQLGVADDDRITYLQAHLTRLPGWAAHVRWSAERVTGVDLLDYLAMRLTYEAVLLSHNTFNAPDEPVAATRPRLSSARERAAALARAWGLDEVSDADLGAAARVLSALPVTARQLVWQQAYEAHYRDKLLRGLAENPPAPGNGRAAAQIVCCIDTRSEGLRRHIEFLGEYQTFGFAGFFAVAIRFTSLLGGSPNDLCPVLIRPEHEVVEHPVPSAAGAAQRLRNGSTIMAGAEAAFHAAKQALIAPFALAEAAGWAAGPWAAAKTLSPIGSGKLRRRLRDRLAPPAPTVLSINDTVALAHRALYAHVALTTMGLTGEFARLVVLCGHGSVTENNPFQAALDCGACGGQAGGPNARTAAAILNDADVRSELSASGITIPDDTWFVAAQHDTATDLVTVLDQHLVPDSHLPDVRRLVADLQLAGAELAAERCSGLPGGPADPDPRRAARHVAQRSVDWAQVFPEWGLAGNAAFVVAPRALTRGIDLQRRVFLHSYEADVDAEGGALETILTAPMVVAQWINCQYYFSTVAPELFGAGTKTIHNVVGGVGVLAGHGGDLQLGLPRQSLTDGRSFGHEPMRLLTVVQAPLQRIDMVVERNPILQHLFGNDWVCLAAREGPNDDWQRWTRGGWRRWETTATAANHYPTDQEVMPCQPTA</sequence>
<protein>
    <recommendedName>
        <fullName evidence="6">Probable inorganic carbon transporter subunit DabA</fullName>
    </recommendedName>
</protein>
<reference evidence="7 10" key="1">
    <citation type="submission" date="2017-02" db="EMBL/GenBank/DDBJ databases">
        <title>Mycobacterium kansasii genomes.</title>
        <authorList>
            <person name="Borowka P."/>
            <person name="Strapagiel D."/>
            <person name="Marciniak B."/>
            <person name="Lach J."/>
            <person name="Bakula Z."/>
            <person name="Van Ingen J."/>
            <person name="Safianowska A."/>
            <person name="Brzostek A."/>
            <person name="Dziadek J."/>
            <person name="Jagielski T."/>
        </authorList>
    </citation>
    <scope>NUCLEOTIDE SEQUENCE [LARGE SCALE GENOMIC DNA]</scope>
    <source>
        <strain evidence="7 10">12MK</strain>
    </source>
</reference>
<evidence type="ECO:0000256" key="3">
    <source>
        <dbReference type="ARBA" id="ARBA00022723"/>
    </source>
</evidence>
<evidence type="ECO:0000313" key="12">
    <source>
        <dbReference type="Proteomes" id="UP000279331"/>
    </source>
</evidence>
<dbReference type="AlphaFoldDB" id="A0A1X0LA03"/>
<evidence type="ECO:0000256" key="4">
    <source>
        <dbReference type="ARBA" id="ARBA00022833"/>
    </source>
</evidence>
<dbReference type="Proteomes" id="UP000279331">
    <property type="component" value="Unassembled WGS sequence"/>
</dbReference>
<comment type="subunit">
    <text evidence="6">Forms a complex with DabB.</text>
</comment>
<dbReference type="GO" id="GO:0005886">
    <property type="term" value="C:plasma membrane"/>
    <property type="evidence" value="ECO:0007669"/>
    <property type="project" value="UniProtKB-SubCell"/>
</dbReference>
<dbReference type="Proteomes" id="UP000192335">
    <property type="component" value="Unassembled WGS sequence"/>
</dbReference>
<dbReference type="InterPro" id="IPR018752">
    <property type="entry name" value="DabA"/>
</dbReference>
<evidence type="ECO:0000313" key="10">
    <source>
        <dbReference type="Proteomes" id="UP000192335"/>
    </source>
</evidence>
<organism evidence="7 10">
    <name type="scientific">Mycobacterium persicum</name>
    <dbReference type="NCBI Taxonomy" id="1487726"/>
    <lineage>
        <taxon>Bacteria</taxon>
        <taxon>Bacillati</taxon>
        <taxon>Actinomycetota</taxon>
        <taxon>Actinomycetes</taxon>
        <taxon>Mycobacteriales</taxon>
        <taxon>Mycobacteriaceae</taxon>
        <taxon>Mycobacterium</taxon>
    </lineage>
</organism>
<comment type="caution">
    <text evidence="7">The sequence shown here is derived from an EMBL/GenBank/DDBJ whole genome shotgun (WGS) entry which is preliminary data.</text>
</comment>
<evidence type="ECO:0000256" key="5">
    <source>
        <dbReference type="ARBA" id="ARBA00023136"/>
    </source>
</evidence>